<comment type="caution">
    <text evidence="3">The sequence shown here is derived from an EMBL/GenBank/DDBJ whole genome shotgun (WGS) entry which is preliminary data.</text>
</comment>
<feature type="domain" description="Aldehyde dehydrogenase" evidence="2">
    <location>
        <begin position="20"/>
        <end position="465"/>
    </location>
</feature>
<proteinExistence type="predicted"/>
<dbReference type="GO" id="GO:0004777">
    <property type="term" value="F:succinate-semialdehyde dehydrogenase (NAD+) activity"/>
    <property type="evidence" value="ECO:0007669"/>
    <property type="project" value="TreeGrafter"/>
</dbReference>
<dbReference type="InterPro" id="IPR050740">
    <property type="entry name" value="Aldehyde_DH_Superfamily"/>
</dbReference>
<protein>
    <recommendedName>
        <fullName evidence="2">Aldehyde dehydrogenase domain-containing protein</fullName>
    </recommendedName>
</protein>
<keyword evidence="4" id="KW-1185">Reference proteome</keyword>
<organism evidence="3 4">
    <name type="scientific">Cerrena zonata</name>
    <dbReference type="NCBI Taxonomy" id="2478898"/>
    <lineage>
        <taxon>Eukaryota</taxon>
        <taxon>Fungi</taxon>
        <taxon>Dikarya</taxon>
        <taxon>Basidiomycota</taxon>
        <taxon>Agaricomycotina</taxon>
        <taxon>Agaricomycetes</taxon>
        <taxon>Polyporales</taxon>
        <taxon>Cerrenaceae</taxon>
        <taxon>Cerrena</taxon>
    </lineage>
</organism>
<dbReference type="EMBL" id="JASBNA010000012">
    <property type="protein sequence ID" value="KAK7687830.1"/>
    <property type="molecule type" value="Genomic_DNA"/>
</dbReference>
<dbReference type="InterPro" id="IPR016161">
    <property type="entry name" value="Ald_DH/histidinol_DH"/>
</dbReference>
<dbReference type="Gene3D" id="3.40.309.10">
    <property type="entry name" value="Aldehyde Dehydrogenase, Chain A, domain 2"/>
    <property type="match status" value="1"/>
</dbReference>
<dbReference type="InterPro" id="IPR016163">
    <property type="entry name" value="Ald_DH_C"/>
</dbReference>
<dbReference type="PANTHER" id="PTHR43353">
    <property type="entry name" value="SUCCINATE-SEMIALDEHYDE DEHYDROGENASE, MITOCHONDRIAL"/>
    <property type="match status" value="1"/>
</dbReference>
<dbReference type="SUPFAM" id="SSF53720">
    <property type="entry name" value="ALDH-like"/>
    <property type="match status" value="1"/>
</dbReference>
<dbReference type="Proteomes" id="UP001385951">
    <property type="component" value="Unassembled WGS sequence"/>
</dbReference>
<dbReference type="Gene3D" id="3.40.605.10">
    <property type="entry name" value="Aldehyde Dehydrogenase, Chain A, domain 1"/>
    <property type="match status" value="1"/>
</dbReference>
<keyword evidence="1" id="KW-0560">Oxidoreductase</keyword>
<accession>A0AAW0G9L2</accession>
<evidence type="ECO:0000259" key="2">
    <source>
        <dbReference type="Pfam" id="PF00171"/>
    </source>
</evidence>
<dbReference type="AlphaFoldDB" id="A0AAW0G9L2"/>
<gene>
    <name evidence="3" type="ORF">QCA50_009049</name>
</gene>
<evidence type="ECO:0000313" key="3">
    <source>
        <dbReference type="EMBL" id="KAK7687830.1"/>
    </source>
</evidence>
<dbReference type="InterPro" id="IPR015590">
    <property type="entry name" value="Aldehyde_DH_dom"/>
</dbReference>
<reference evidence="3 4" key="1">
    <citation type="submission" date="2022-09" db="EMBL/GenBank/DDBJ databases">
        <authorList>
            <person name="Palmer J.M."/>
        </authorList>
    </citation>
    <scope>NUCLEOTIDE SEQUENCE [LARGE SCALE GENOMIC DNA]</scope>
    <source>
        <strain evidence="3 4">DSM 7382</strain>
    </source>
</reference>
<sequence>MSNDIPFTPLLINGQFRPASDGRTFETINAYSKKVVGRAAAATSQDCLDAVETAAKAFETWEQTPLMQRRDVFLKAADLMSTEKWQKKVLVTMKDEVSAVDPMLVFFNIPAVVGMLRHTAGLISHLKGETFPSDVPGGHVVSQRRGLGVVLAIAPWNVPMYLSMRAVMIPIICGNTVILKSSEITPRSQAIVGEIFKEAGLPDGVLNYICMDRADAPTLTKEIIAHPAVKKINFTGSDRVGKIIAVEAAKFLKPCVFELGGKCPVVVLDDADIDAAAKAIVSSALLHSGQICMSTERVIAQRKASEALVPAIQKLMSSLKAGEVDSNPLTALFTEAAAENVLNMLKDAQQQGAKILVGDIKREGAVIQPHLVVGAKPGMLIWERETFGPVATMVIADTIDEIVKLANKSDYSLNAALWTNDVHLAMEVGSRIRAGQTSINGPTIHVENMRGLTGLGGATGYGHFDIESFTDVRSLVFHSKAYRSYPVVG</sequence>
<dbReference type="GO" id="GO:0009450">
    <property type="term" value="P:gamma-aminobutyric acid catabolic process"/>
    <property type="evidence" value="ECO:0007669"/>
    <property type="project" value="TreeGrafter"/>
</dbReference>
<dbReference type="PANTHER" id="PTHR43353:SF6">
    <property type="entry name" value="CYTOPLASMIC ALDEHYDE DEHYDROGENASE (EUROFUNG)"/>
    <property type="match status" value="1"/>
</dbReference>
<evidence type="ECO:0000313" key="4">
    <source>
        <dbReference type="Proteomes" id="UP001385951"/>
    </source>
</evidence>
<dbReference type="InterPro" id="IPR016162">
    <property type="entry name" value="Ald_DH_N"/>
</dbReference>
<evidence type="ECO:0000256" key="1">
    <source>
        <dbReference type="ARBA" id="ARBA00023002"/>
    </source>
</evidence>
<dbReference type="Pfam" id="PF00171">
    <property type="entry name" value="Aldedh"/>
    <property type="match status" value="1"/>
</dbReference>
<name>A0AAW0G9L2_9APHY</name>